<gene>
    <name evidence="1" type="ORF">PG991_010231</name>
</gene>
<reference evidence="1 2" key="1">
    <citation type="submission" date="2023-01" db="EMBL/GenBank/DDBJ databases">
        <title>Analysis of 21 Apiospora genomes using comparative genomics revels a genus with tremendous synthesis potential of carbohydrate active enzymes and secondary metabolites.</title>
        <authorList>
            <person name="Sorensen T."/>
        </authorList>
    </citation>
    <scope>NUCLEOTIDE SEQUENCE [LARGE SCALE GENOMIC DNA]</scope>
    <source>
        <strain evidence="1 2">CBS 20057</strain>
    </source>
</reference>
<accession>A0ABR1RHW9</accession>
<organism evidence="1 2">
    <name type="scientific">Apiospora marii</name>
    <dbReference type="NCBI Taxonomy" id="335849"/>
    <lineage>
        <taxon>Eukaryota</taxon>
        <taxon>Fungi</taxon>
        <taxon>Dikarya</taxon>
        <taxon>Ascomycota</taxon>
        <taxon>Pezizomycotina</taxon>
        <taxon>Sordariomycetes</taxon>
        <taxon>Xylariomycetidae</taxon>
        <taxon>Amphisphaeriales</taxon>
        <taxon>Apiosporaceae</taxon>
        <taxon>Apiospora</taxon>
    </lineage>
</organism>
<sequence>MGSARKRGRFLSFIQRIRGKRPGDSPLPAARLPVQRVVEAETAHTDELTPGVVEQSDLGVPWKAMIDCLGRKDRQRLKSYGITTGADDELEALHLHDVWTQLRQVVEQKQKDVVDRTWKIHFRGNTVILRDVIGSIASRLQSVKDVGGAIADLLPAQAALPWAIIKFLIQSPVARFTRYSSLMRARFKREMPQPGAYERFRESQSSHIRALANVTEGRMSMSQESSSNFCDMMEAEEQSQILQWASQIRYLEDRHIAKRGISDNTGTWMLQNNSYKTWKESQESEILWLRGISLSLPIAYLYEEADHLCQSICNRVLPMTVNTMPH</sequence>
<proteinExistence type="predicted"/>
<comment type="caution">
    <text evidence="1">The sequence shown here is derived from an EMBL/GenBank/DDBJ whole genome shotgun (WGS) entry which is preliminary data.</text>
</comment>
<name>A0ABR1RHW9_9PEZI</name>
<keyword evidence="2" id="KW-1185">Reference proteome</keyword>
<dbReference type="Proteomes" id="UP001396898">
    <property type="component" value="Unassembled WGS sequence"/>
</dbReference>
<evidence type="ECO:0000313" key="2">
    <source>
        <dbReference type="Proteomes" id="UP001396898"/>
    </source>
</evidence>
<dbReference type="EMBL" id="JAQQWI010000015">
    <property type="protein sequence ID" value="KAK8012856.1"/>
    <property type="molecule type" value="Genomic_DNA"/>
</dbReference>
<evidence type="ECO:0000313" key="1">
    <source>
        <dbReference type="EMBL" id="KAK8012856.1"/>
    </source>
</evidence>
<protein>
    <submittedName>
        <fullName evidence="1">1-alkyl-2-acetylglycerophosphocholine esterase</fullName>
    </submittedName>
</protein>